<sequence length="727" mass="78964">MMTNNGSSDDGETRTLYQDALSSLEWQLGNFSAWLNGTEASNFTLPVRPIAEDNMMSTLLPLKGVLDPSHNSYFVNVTGFIRGSATLYNISAAALNSTAHAELPWEADAVSLMQGVNATDSIERLGSWNWTAVEKVSMSVMEKPVEDPDTMEGLRDIVTVHGHVELIDANSADELRLEFEGVRFLKNGTIYGLAEPQSAIIDVRALPALVPPPALNLTAHALLPTLRSRVSNLRALLASSDFSSNDAALNREPDVSATGCTFAVRAQLAPSNISATDMEELEEELVHPTGVSTVARPRLVLDAVLLSRECGLVIKVEEAEGLRSRLFFRKVTTYAGFSGCIYLFLLILLSYQMGQSRTPAALASISRWTFLAQSMADSISFAGHITFAVLADGRPSLSLVMPAFLSCTLFAYEVQFALLIQQVQAPEDAAPPPPSPPPATAPPPDEPLEPTSATPLTQAASPPPFDAISGGAPPAAAPAAAIPPVPTPTTPPPTPSFFRLFLEHIRSDSQARTWMMLFFVLTFVVRIVLAPALALLFFALLYGALWAPQIVRASRRLRTCALSWQYMLGTTAGRFLLALYFLGCPANVLDVEPRGWVYFLGLFMLLQLGVLALQEKLGPAFFLPTDYSRPKAYDYHPPLPPQSDPEARGALGDCAICMDAIVYETDGDEKLHSEPGAVSIFGVGLPRKSRKNYSLSPCGHLFHTECLERWLAIKNICPQCRRPLPPL</sequence>
<reference evidence="1" key="1">
    <citation type="submission" date="2021-02" db="EMBL/GenBank/DDBJ databases">
        <authorList>
            <consortium name="DOE Joint Genome Institute"/>
            <person name="Ahrendt S."/>
            <person name="Looney B.P."/>
            <person name="Miyauchi S."/>
            <person name="Morin E."/>
            <person name="Drula E."/>
            <person name="Courty P.E."/>
            <person name="Chicoki N."/>
            <person name="Fauchery L."/>
            <person name="Kohler A."/>
            <person name="Kuo A."/>
            <person name="Labutti K."/>
            <person name="Pangilinan J."/>
            <person name="Lipzen A."/>
            <person name="Riley R."/>
            <person name="Andreopoulos W."/>
            <person name="He G."/>
            <person name="Johnson J."/>
            <person name="Barry K.W."/>
            <person name="Grigoriev I.V."/>
            <person name="Nagy L."/>
            <person name="Hibbett D."/>
            <person name="Henrissat B."/>
            <person name="Matheny P.B."/>
            <person name="Labbe J."/>
            <person name="Martin F."/>
        </authorList>
    </citation>
    <scope>NUCLEOTIDE SEQUENCE</scope>
    <source>
        <strain evidence="1">FP105234-sp</strain>
    </source>
</reference>
<proteinExistence type="predicted"/>
<evidence type="ECO:0000313" key="1">
    <source>
        <dbReference type="EMBL" id="KAI0039213.1"/>
    </source>
</evidence>
<comment type="caution">
    <text evidence="1">The sequence shown here is derived from an EMBL/GenBank/DDBJ whole genome shotgun (WGS) entry which is preliminary data.</text>
</comment>
<keyword evidence="2" id="KW-1185">Reference proteome</keyword>
<reference evidence="1" key="2">
    <citation type="journal article" date="2022" name="New Phytol.">
        <title>Evolutionary transition to the ectomycorrhizal habit in the genomes of a hyperdiverse lineage of mushroom-forming fungi.</title>
        <authorList>
            <person name="Looney B."/>
            <person name="Miyauchi S."/>
            <person name="Morin E."/>
            <person name="Drula E."/>
            <person name="Courty P.E."/>
            <person name="Kohler A."/>
            <person name="Kuo A."/>
            <person name="LaButti K."/>
            <person name="Pangilinan J."/>
            <person name="Lipzen A."/>
            <person name="Riley R."/>
            <person name="Andreopoulos W."/>
            <person name="He G."/>
            <person name="Johnson J."/>
            <person name="Nolan M."/>
            <person name="Tritt A."/>
            <person name="Barry K.W."/>
            <person name="Grigoriev I.V."/>
            <person name="Nagy L.G."/>
            <person name="Hibbett D."/>
            <person name="Henrissat B."/>
            <person name="Matheny P.B."/>
            <person name="Labbe J."/>
            <person name="Martin F.M."/>
        </authorList>
    </citation>
    <scope>NUCLEOTIDE SEQUENCE</scope>
    <source>
        <strain evidence="1">FP105234-sp</strain>
    </source>
</reference>
<organism evidence="1 2">
    <name type="scientific">Auriscalpium vulgare</name>
    <dbReference type="NCBI Taxonomy" id="40419"/>
    <lineage>
        <taxon>Eukaryota</taxon>
        <taxon>Fungi</taxon>
        <taxon>Dikarya</taxon>
        <taxon>Basidiomycota</taxon>
        <taxon>Agaricomycotina</taxon>
        <taxon>Agaricomycetes</taxon>
        <taxon>Russulales</taxon>
        <taxon>Auriscalpiaceae</taxon>
        <taxon>Auriscalpium</taxon>
    </lineage>
</organism>
<name>A0ACB8R5D5_9AGAM</name>
<gene>
    <name evidence="1" type="ORF">FA95DRAFT_1567290</name>
</gene>
<evidence type="ECO:0000313" key="2">
    <source>
        <dbReference type="Proteomes" id="UP000814033"/>
    </source>
</evidence>
<protein>
    <submittedName>
        <fullName evidence="1">Uncharacterized protein</fullName>
    </submittedName>
</protein>
<dbReference type="EMBL" id="MU276338">
    <property type="protein sequence ID" value="KAI0039213.1"/>
    <property type="molecule type" value="Genomic_DNA"/>
</dbReference>
<dbReference type="Proteomes" id="UP000814033">
    <property type="component" value="Unassembled WGS sequence"/>
</dbReference>
<accession>A0ACB8R5D5</accession>